<accession>A0AAD8BYS9</accession>
<name>A0AAD8BYS9_BIOPF</name>
<dbReference type="InterPro" id="IPR013783">
    <property type="entry name" value="Ig-like_fold"/>
</dbReference>
<dbReference type="SMART" id="SM00060">
    <property type="entry name" value="FN3"/>
    <property type="match status" value="1"/>
</dbReference>
<sequence>MLSYLNRSGLKPISSRSRSICLVYLLIKIGIIIAQNKEDHQLHELDQGQNHDYEFEYDEGEDHKVHLLPPSNVTILFANSSVITIRWDAPLVYAAQFSEITDGYENHTSLDPTTKMSFQKVNTTRNSMDGKLLNKTDKLNSTTNCLPYKTLKKLSEEIWESPTDTVTQDLNSKKNGNTSSNFDVNVVPYAQGCVEKYIIRWQEITSTSEVQQLEVPATETDTNISGLKARTNYTITVSSVFVNNMELKSDPIVTSTTSF</sequence>
<keyword evidence="3" id="KW-1185">Reference proteome</keyword>
<dbReference type="Pfam" id="PF00041">
    <property type="entry name" value="fn3"/>
    <property type="match status" value="1"/>
</dbReference>
<organism evidence="2 3">
    <name type="scientific">Biomphalaria pfeifferi</name>
    <name type="common">Bloodfluke planorb</name>
    <name type="synonym">Freshwater snail</name>
    <dbReference type="NCBI Taxonomy" id="112525"/>
    <lineage>
        <taxon>Eukaryota</taxon>
        <taxon>Metazoa</taxon>
        <taxon>Spiralia</taxon>
        <taxon>Lophotrochozoa</taxon>
        <taxon>Mollusca</taxon>
        <taxon>Gastropoda</taxon>
        <taxon>Heterobranchia</taxon>
        <taxon>Euthyneura</taxon>
        <taxon>Panpulmonata</taxon>
        <taxon>Hygrophila</taxon>
        <taxon>Lymnaeoidea</taxon>
        <taxon>Planorbidae</taxon>
        <taxon>Biomphalaria</taxon>
    </lineage>
</organism>
<feature type="domain" description="Fibronectin type-III" evidence="1">
    <location>
        <begin position="166"/>
        <end position="259"/>
    </location>
</feature>
<reference evidence="2" key="1">
    <citation type="journal article" date="2023" name="PLoS Negl. Trop. Dis.">
        <title>A genome sequence for Biomphalaria pfeifferi, the major vector snail for the human-infecting parasite Schistosoma mansoni.</title>
        <authorList>
            <person name="Bu L."/>
            <person name="Lu L."/>
            <person name="Laidemitt M.R."/>
            <person name="Zhang S.M."/>
            <person name="Mutuku M."/>
            <person name="Mkoji G."/>
            <person name="Steinauer M."/>
            <person name="Loker E.S."/>
        </authorList>
    </citation>
    <scope>NUCLEOTIDE SEQUENCE</scope>
    <source>
        <strain evidence="2">KasaAsao</strain>
    </source>
</reference>
<feature type="non-terminal residue" evidence="2">
    <location>
        <position position="1"/>
    </location>
</feature>
<protein>
    <recommendedName>
        <fullName evidence="1">Fibronectin type-III domain-containing protein</fullName>
    </recommendedName>
</protein>
<reference evidence="2" key="2">
    <citation type="submission" date="2023-04" db="EMBL/GenBank/DDBJ databases">
        <authorList>
            <person name="Bu L."/>
            <person name="Lu L."/>
            <person name="Laidemitt M.R."/>
            <person name="Zhang S.M."/>
            <person name="Mutuku M."/>
            <person name="Mkoji G."/>
            <person name="Steinauer M."/>
            <person name="Loker E.S."/>
        </authorList>
    </citation>
    <scope>NUCLEOTIDE SEQUENCE</scope>
    <source>
        <strain evidence="2">KasaAsao</strain>
        <tissue evidence="2">Whole Snail</tissue>
    </source>
</reference>
<dbReference type="AlphaFoldDB" id="A0AAD8BYS9"/>
<dbReference type="PROSITE" id="PS50853">
    <property type="entry name" value="FN3"/>
    <property type="match status" value="1"/>
</dbReference>
<comment type="caution">
    <text evidence="2">The sequence shown here is derived from an EMBL/GenBank/DDBJ whole genome shotgun (WGS) entry which is preliminary data.</text>
</comment>
<dbReference type="Proteomes" id="UP001233172">
    <property type="component" value="Unassembled WGS sequence"/>
</dbReference>
<dbReference type="InterPro" id="IPR003961">
    <property type="entry name" value="FN3_dom"/>
</dbReference>
<dbReference type="Gene3D" id="2.60.40.10">
    <property type="entry name" value="Immunoglobulins"/>
    <property type="match status" value="1"/>
</dbReference>
<dbReference type="CDD" id="cd00063">
    <property type="entry name" value="FN3"/>
    <property type="match status" value="1"/>
</dbReference>
<dbReference type="EMBL" id="JASAOG010000021">
    <property type="protein sequence ID" value="KAK0063374.1"/>
    <property type="molecule type" value="Genomic_DNA"/>
</dbReference>
<evidence type="ECO:0000313" key="2">
    <source>
        <dbReference type="EMBL" id="KAK0063374.1"/>
    </source>
</evidence>
<evidence type="ECO:0000313" key="3">
    <source>
        <dbReference type="Proteomes" id="UP001233172"/>
    </source>
</evidence>
<evidence type="ECO:0000259" key="1">
    <source>
        <dbReference type="PROSITE" id="PS50853"/>
    </source>
</evidence>
<dbReference type="InterPro" id="IPR036116">
    <property type="entry name" value="FN3_sf"/>
</dbReference>
<gene>
    <name evidence="2" type="ORF">Bpfe_007015</name>
</gene>
<dbReference type="SUPFAM" id="SSF49265">
    <property type="entry name" value="Fibronectin type III"/>
    <property type="match status" value="1"/>
</dbReference>
<proteinExistence type="predicted"/>